<dbReference type="InterPro" id="IPR012902">
    <property type="entry name" value="N_methyl_site"/>
</dbReference>
<proteinExistence type="predicted"/>
<protein>
    <recommendedName>
        <fullName evidence="9">Type II secretion system protein GspG C-terminal domain-containing protein</fullName>
    </recommendedName>
</protein>
<dbReference type="Proteomes" id="UP000178859">
    <property type="component" value="Unassembled WGS sequence"/>
</dbReference>
<evidence type="ECO:0000256" key="6">
    <source>
        <dbReference type="SAM" id="Phobius"/>
    </source>
</evidence>
<dbReference type="NCBIfam" id="TIGR02532">
    <property type="entry name" value="IV_pilin_GFxxxE"/>
    <property type="match status" value="1"/>
</dbReference>
<evidence type="ECO:0008006" key="9">
    <source>
        <dbReference type="Google" id="ProtNLM"/>
    </source>
</evidence>
<dbReference type="GO" id="GO:0016020">
    <property type="term" value="C:membrane"/>
    <property type="evidence" value="ECO:0007669"/>
    <property type="project" value="UniProtKB-SubCell"/>
</dbReference>
<feature type="transmembrane region" description="Helical" evidence="6">
    <location>
        <begin position="13"/>
        <end position="34"/>
    </location>
</feature>
<dbReference type="SUPFAM" id="SSF54523">
    <property type="entry name" value="Pili subunits"/>
    <property type="match status" value="1"/>
</dbReference>
<keyword evidence="2" id="KW-0488">Methylation</keyword>
<dbReference type="GO" id="GO:0015628">
    <property type="term" value="P:protein secretion by the type II secretion system"/>
    <property type="evidence" value="ECO:0007669"/>
    <property type="project" value="InterPro"/>
</dbReference>
<evidence type="ECO:0000256" key="4">
    <source>
        <dbReference type="ARBA" id="ARBA00022989"/>
    </source>
</evidence>
<evidence type="ECO:0000256" key="2">
    <source>
        <dbReference type="ARBA" id="ARBA00022481"/>
    </source>
</evidence>
<comment type="caution">
    <text evidence="7">The sequence shown here is derived from an EMBL/GenBank/DDBJ whole genome shotgun (WGS) entry which is preliminary data.</text>
</comment>
<gene>
    <name evidence="7" type="ORF">A3I48_03045</name>
</gene>
<evidence type="ECO:0000313" key="8">
    <source>
        <dbReference type="Proteomes" id="UP000178859"/>
    </source>
</evidence>
<dbReference type="PANTHER" id="PTHR30093:SF44">
    <property type="entry name" value="TYPE II SECRETION SYSTEM CORE PROTEIN G"/>
    <property type="match status" value="1"/>
</dbReference>
<reference evidence="7 8" key="1">
    <citation type="journal article" date="2016" name="Nat. Commun.">
        <title>Thousands of microbial genomes shed light on interconnected biogeochemical processes in an aquifer system.</title>
        <authorList>
            <person name="Anantharaman K."/>
            <person name="Brown C.T."/>
            <person name="Hug L.A."/>
            <person name="Sharon I."/>
            <person name="Castelle C.J."/>
            <person name="Probst A.J."/>
            <person name="Thomas B.C."/>
            <person name="Singh A."/>
            <person name="Wilkins M.J."/>
            <person name="Karaoz U."/>
            <person name="Brodie E.L."/>
            <person name="Williams K.H."/>
            <person name="Hubbard S.S."/>
            <person name="Banfield J.F."/>
        </authorList>
    </citation>
    <scope>NUCLEOTIDE SEQUENCE [LARGE SCALE GENOMIC DNA]</scope>
</reference>
<dbReference type="AlphaFoldDB" id="A0A1F5MGC9"/>
<dbReference type="InterPro" id="IPR045584">
    <property type="entry name" value="Pilin-like"/>
</dbReference>
<dbReference type="EMBL" id="MFDT01000068">
    <property type="protein sequence ID" value="OGE64350.1"/>
    <property type="molecule type" value="Genomic_DNA"/>
</dbReference>
<evidence type="ECO:0000313" key="7">
    <source>
        <dbReference type="EMBL" id="OGE64350.1"/>
    </source>
</evidence>
<evidence type="ECO:0000256" key="1">
    <source>
        <dbReference type="ARBA" id="ARBA00004167"/>
    </source>
</evidence>
<dbReference type="Gene3D" id="3.30.700.10">
    <property type="entry name" value="Glycoprotein, Type 4 Pilin"/>
    <property type="match status" value="1"/>
</dbReference>
<keyword evidence="4 6" id="KW-1133">Transmembrane helix</keyword>
<evidence type="ECO:0000256" key="5">
    <source>
        <dbReference type="ARBA" id="ARBA00023136"/>
    </source>
</evidence>
<keyword evidence="3 6" id="KW-0812">Transmembrane</keyword>
<evidence type="ECO:0000256" key="3">
    <source>
        <dbReference type="ARBA" id="ARBA00022692"/>
    </source>
</evidence>
<dbReference type="Pfam" id="PF07963">
    <property type="entry name" value="N_methyl"/>
    <property type="match status" value="1"/>
</dbReference>
<dbReference type="InterPro" id="IPR000983">
    <property type="entry name" value="Bac_GSPG_pilin"/>
</dbReference>
<name>A0A1F5MGC9_9BACT</name>
<dbReference type="PROSITE" id="PS00409">
    <property type="entry name" value="PROKAR_NTER_METHYL"/>
    <property type="match status" value="1"/>
</dbReference>
<accession>A0A1F5MGC9</accession>
<keyword evidence="5 6" id="KW-0472">Membrane</keyword>
<sequence length="164" mass="17425">MTVQKKGFTLVELLVTISIIAILSAIGLVLYSTVLKQGRDSKRQSDLKSIQLALEQYVNDQGFYPAPSPSSLTPGTGALTTSTGNPTSPAPALKTYMSIIPNDSNSSTPYVYVALKDGATCNNSSIFCTSYCLYAKLENLTSPDLKGCSVSGSYSTYNFAVTPP</sequence>
<comment type="subcellular location">
    <subcellularLocation>
        <location evidence="1">Membrane</location>
        <topology evidence="1">Single-pass membrane protein</topology>
    </subcellularLocation>
</comment>
<organism evidence="7 8">
    <name type="scientific">Candidatus Daviesbacteria bacterium RIFCSPLOWO2_02_FULL_36_7</name>
    <dbReference type="NCBI Taxonomy" id="1797792"/>
    <lineage>
        <taxon>Bacteria</taxon>
        <taxon>Candidatus Daviesiibacteriota</taxon>
    </lineage>
</organism>
<dbReference type="PANTHER" id="PTHR30093">
    <property type="entry name" value="GENERAL SECRETION PATHWAY PROTEIN G"/>
    <property type="match status" value="1"/>
</dbReference>
<dbReference type="GO" id="GO:0015627">
    <property type="term" value="C:type II protein secretion system complex"/>
    <property type="evidence" value="ECO:0007669"/>
    <property type="project" value="InterPro"/>
</dbReference>
<dbReference type="PRINTS" id="PR00813">
    <property type="entry name" value="BCTERIALGSPG"/>
</dbReference>